<dbReference type="Proteomes" id="UP000314294">
    <property type="component" value="Unassembled WGS sequence"/>
</dbReference>
<gene>
    <name evidence="2" type="ORF">EYF80_020255</name>
</gene>
<sequence>MSHGEQRGRDYRRSLRAGRGSGVVVSNTGDLGQPQTAGSAPPLLPSPLRLGCSPPPEDRLLLLYREAVGSPRRTG</sequence>
<reference evidence="2 3" key="1">
    <citation type="submission" date="2019-03" db="EMBL/GenBank/DDBJ databases">
        <title>First draft genome of Liparis tanakae, snailfish: a comprehensive survey of snailfish specific genes.</title>
        <authorList>
            <person name="Kim W."/>
            <person name="Song I."/>
            <person name="Jeong J.-H."/>
            <person name="Kim D."/>
            <person name="Kim S."/>
            <person name="Ryu S."/>
            <person name="Song J.Y."/>
            <person name="Lee S.K."/>
        </authorList>
    </citation>
    <scope>NUCLEOTIDE SEQUENCE [LARGE SCALE GENOMIC DNA]</scope>
    <source>
        <tissue evidence="2">Muscle</tissue>
    </source>
</reference>
<dbReference type="EMBL" id="SRLO01000174">
    <property type="protein sequence ID" value="TNN69610.1"/>
    <property type="molecule type" value="Genomic_DNA"/>
</dbReference>
<dbReference type="AlphaFoldDB" id="A0A4Z2HVG8"/>
<feature type="compositionally biased region" description="Basic and acidic residues" evidence="1">
    <location>
        <begin position="1"/>
        <end position="13"/>
    </location>
</feature>
<comment type="caution">
    <text evidence="2">The sequence shown here is derived from an EMBL/GenBank/DDBJ whole genome shotgun (WGS) entry which is preliminary data.</text>
</comment>
<evidence type="ECO:0000313" key="2">
    <source>
        <dbReference type="EMBL" id="TNN69610.1"/>
    </source>
</evidence>
<proteinExistence type="predicted"/>
<protein>
    <submittedName>
        <fullName evidence="2">Uncharacterized protein</fullName>
    </submittedName>
</protein>
<name>A0A4Z2HVG8_9TELE</name>
<organism evidence="2 3">
    <name type="scientific">Liparis tanakae</name>
    <name type="common">Tanaka's snailfish</name>
    <dbReference type="NCBI Taxonomy" id="230148"/>
    <lineage>
        <taxon>Eukaryota</taxon>
        <taxon>Metazoa</taxon>
        <taxon>Chordata</taxon>
        <taxon>Craniata</taxon>
        <taxon>Vertebrata</taxon>
        <taxon>Euteleostomi</taxon>
        <taxon>Actinopterygii</taxon>
        <taxon>Neopterygii</taxon>
        <taxon>Teleostei</taxon>
        <taxon>Neoteleostei</taxon>
        <taxon>Acanthomorphata</taxon>
        <taxon>Eupercaria</taxon>
        <taxon>Perciformes</taxon>
        <taxon>Cottioidei</taxon>
        <taxon>Cottales</taxon>
        <taxon>Liparidae</taxon>
        <taxon>Liparis</taxon>
    </lineage>
</organism>
<keyword evidence="3" id="KW-1185">Reference proteome</keyword>
<accession>A0A4Z2HVG8</accession>
<feature type="region of interest" description="Disordered" evidence="1">
    <location>
        <begin position="1"/>
        <end position="52"/>
    </location>
</feature>
<feature type="compositionally biased region" description="Polar residues" evidence="1">
    <location>
        <begin position="24"/>
        <end position="38"/>
    </location>
</feature>
<evidence type="ECO:0000313" key="3">
    <source>
        <dbReference type="Proteomes" id="UP000314294"/>
    </source>
</evidence>
<evidence type="ECO:0000256" key="1">
    <source>
        <dbReference type="SAM" id="MobiDB-lite"/>
    </source>
</evidence>